<name>A0A318JIV2_9NEIS</name>
<feature type="region of interest" description="Disordered" evidence="1">
    <location>
        <begin position="191"/>
        <end position="218"/>
    </location>
</feature>
<evidence type="ECO:0000313" key="3">
    <source>
        <dbReference type="Proteomes" id="UP000248395"/>
    </source>
</evidence>
<organism evidence="2 3">
    <name type="scientific">Aquitalea magnusonii</name>
    <dbReference type="NCBI Taxonomy" id="332411"/>
    <lineage>
        <taxon>Bacteria</taxon>
        <taxon>Pseudomonadati</taxon>
        <taxon>Pseudomonadota</taxon>
        <taxon>Betaproteobacteria</taxon>
        <taxon>Neisseriales</taxon>
        <taxon>Chromobacteriaceae</taxon>
        <taxon>Aquitalea</taxon>
    </lineage>
</organism>
<comment type="caution">
    <text evidence="2">The sequence shown here is derived from an EMBL/GenBank/DDBJ whole genome shotgun (WGS) entry which is preliminary data.</text>
</comment>
<accession>A0A318JIV2</accession>
<evidence type="ECO:0000313" key="2">
    <source>
        <dbReference type="EMBL" id="PXX49027.1"/>
    </source>
</evidence>
<protein>
    <submittedName>
        <fullName evidence="2">Uncharacterized protein</fullName>
    </submittedName>
</protein>
<keyword evidence="3" id="KW-1185">Reference proteome</keyword>
<evidence type="ECO:0000256" key="1">
    <source>
        <dbReference type="SAM" id="MobiDB-lite"/>
    </source>
</evidence>
<dbReference type="Proteomes" id="UP000248395">
    <property type="component" value="Unassembled WGS sequence"/>
</dbReference>
<sequence length="265" mass="29059">MGLNFWSIAMQNRINEIEVAVATGTMSASQCFTQMRQLLPPNNPYLSEYPIKLVCNALITIVTHSGDPEGMAEALKPWRTRAEALIMPGKQQATPDDEQSAVTTKECCSNCNTFFGWDMARAKPMDRITWGMDKQSIRLLAAELIRGADCIGDDETEFVLEVRASGTVKDDDDSLNAGPILAILDGEYPEEGVYPIDPHNPTAGREPEAAPQQKGDATGDAFAAAITDELLDKIMDHVRHRNMFKSCKSELRALLAAATQQRGKA</sequence>
<dbReference type="EMBL" id="QJKC01000005">
    <property type="protein sequence ID" value="PXX49027.1"/>
    <property type="molecule type" value="Genomic_DNA"/>
</dbReference>
<proteinExistence type="predicted"/>
<reference evidence="2 3" key="1">
    <citation type="submission" date="2018-05" db="EMBL/GenBank/DDBJ databases">
        <title>Genomic Encyclopedia of Type Strains, Phase IV (KMG-IV): sequencing the most valuable type-strain genomes for metagenomic binning, comparative biology and taxonomic classification.</title>
        <authorList>
            <person name="Goeker M."/>
        </authorList>
    </citation>
    <scope>NUCLEOTIDE SEQUENCE [LARGE SCALE GENOMIC DNA]</scope>
    <source>
        <strain evidence="2 3">DSM 25134</strain>
    </source>
</reference>
<dbReference type="AlphaFoldDB" id="A0A318JIV2"/>
<gene>
    <name evidence="2" type="ORF">DFR38_10563</name>
</gene>